<dbReference type="Proteomes" id="UP000800038">
    <property type="component" value="Unassembled WGS sequence"/>
</dbReference>
<evidence type="ECO:0000313" key="2">
    <source>
        <dbReference type="Proteomes" id="UP000800038"/>
    </source>
</evidence>
<accession>A0A6A5SCY4</accession>
<dbReference type="InterPro" id="IPR032675">
    <property type="entry name" value="LRR_dom_sf"/>
</dbReference>
<name>A0A6A5SCY4_9PLEO</name>
<sequence>MEKILHIEELVEHIVSEVTRPLPSRHNVSYSDLLSLTMVSNIFRRITKPYLYRSLVISPAIQEQLLRTMRALPELSEHIQAIFLARYPEPMGQLMCFVWRLPNLRTLDIDFSSSELVDLAPVLKRLSITALRLSSVEALHGEEDRADEWAFTNNSIQTLDISFTQPHEVWEECYEFGRFAAVFRNLENLRIHSTGDEWPCTLNAPVFRCLVHAFRNAFQSTLRDFSFQYNDYTHASTYDGDESLSDTFDARGLIKESHLEHLKVETNSLLRPMPSHTLRSLEIGISCLPSSLHTLYLRHEVDCGTLTPRENNLMYSEEAQCLSQLIKLTGRKSRFLGLQKVTLAVCLPVWFEEVAIRVIKVHARRAQVQLDVIFMSWFDYTSEDTFKSWPEYDIARDPRHPSYDPMTLRRRRDG</sequence>
<reference evidence="1" key="1">
    <citation type="journal article" date="2020" name="Stud. Mycol.">
        <title>101 Dothideomycetes genomes: a test case for predicting lifestyles and emergence of pathogens.</title>
        <authorList>
            <person name="Haridas S."/>
            <person name="Albert R."/>
            <person name="Binder M."/>
            <person name="Bloem J."/>
            <person name="Labutti K."/>
            <person name="Salamov A."/>
            <person name="Andreopoulos B."/>
            <person name="Baker S."/>
            <person name="Barry K."/>
            <person name="Bills G."/>
            <person name="Bluhm B."/>
            <person name="Cannon C."/>
            <person name="Castanera R."/>
            <person name="Culley D."/>
            <person name="Daum C."/>
            <person name="Ezra D."/>
            <person name="Gonzalez J."/>
            <person name="Henrissat B."/>
            <person name="Kuo A."/>
            <person name="Liang C."/>
            <person name="Lipzen A."/>
            <person name="Lutzoni F."/>
            <person name="Magnuson J."/>
            <person name="Mondo S."/>
            <person name="Nolan M."/>
            <person name="Ohm R."/>
            <person name="Pangilinan J."/>
            <person name="Park H.-J."/>
            <person name="Ramirez L."/>
            <person name="Alfaro M."/>
            <person name="Sun H."/>
            <person name="Tritt A."/>
            <person name="Yoshinaga Y."/>
            <person name="Zwiers L.-H."/>
            <person name="Turgeon B."/>
            <person name="Goodwin S."/>
            <person name="Spatafora J."/>
            <person name="Crous P."/>
            <person name="Grigoriev I."/>
        </authorList>
    </citation>
    <scope>NUCLEOTIDE SEQUENCE</scope>
    <source>
        <strain evidence="1">CBS 161.51</strain>
    </source>
</reference>
<evidence type="ECO:0000313" key="1">
    <source>
        <dbReference type="EMBL" id="KAF1937464.1"/>
    </source>
</evidence>
<dbReference type="AlphaFoldDB" id="A0A6A5SCY4"/>
<gene>
    <name evidence="1" type="ORF">EJ02DRAFT_55531</name>
</gene>
<evidence type="ECO:0008006" key="3">
    <source>
        <dbReference type="Google" id="ProtNLM"/>
    </source>
</evidence>
<dbReference type="OrthoDB" id="3800724at2759"/>
<organism evidence="1 2">
    <name type="scientific">Clathrospora elynae</name>
    <dbReference type="NCBI Taxonomy" id="706981"/>
    <lineage>
        <taxon>Eukaryota</taxon>
        <taxon>Fungi</taxon>
        <taxon>Dikarya</taxon>
        <taxon>Ascomycota</taxon>
        <taxon>Pezizomycotina</taxon>
        <taxon>Dothideomycetes</taxon>
        <taxon>Pleosporomycetidae</taxon>
        <taxon>Pleosporales</taxon>
        <taxon>Diademaceae</taxon>
        <taxon>Clathrospora</taxon>
    </lineage>
</organism>
<dbReference type="Gene3D" id="3.80.10.10">
    <property type="entry name" value="Ribonuclease Inhibitor"/>
    <property type="match status" value="1"/>
</dbReference>
<dbReference type="EMBL" id="ML976138">
    <property type="protein sequence ID" value="KAF1937464.1"/>
    <property type="molecule type" value="Genomic_DNA"/>
</dbReference>
<proteinExistence type="predicted"/>
<protein>
    <recommendedName>
        <fullName evidence="3">F-box domain-containing protein</fullName>
    </recommendedName>
</protein>
<keyword evidence="2" id="KW-1185">Reference proteome</keyword>
<dbReference type="SUPFAM" id="SSF52047">
    <property type="entry name" value="RNI-like"/>
    <property type="match status" value="1"/>
</dbReference>